<accession>A0A9W3J4H1</accession>
<organism evidence="1 2">
    <name type="scientific">Bacillus thuringiensis HD-771</name>
    <dbReference type="NCBI Taxonomy" id="1218175"/>
    <lineage>
        <taxon>Bacteria</taxon>
        <taxon>Bacillati</taxon>
        <taxon>Bacillota</taxon>
        <taxon>Bacilli</taxon>
        <taxon>Bacillales</taxon>
        <taxon>Bacillaceae</taxon>
        <taxon>Bacillus</taxon>
        <taxon>Bacillus cereus group</taxon>
    </lineage>
</organism>
<protein>
    <submittedName>
        <fullName evidence="1">Cytoplasmic protein</fullName>
    </submittedName>
</protein>
<name>A0A9W3J4H1_BACTU</name>
<gene>
    <name evidence="1" type="ORF">BTG_03095</name>
</gene>
<dbReference type="NCBIfam" id="TIGR01741">
    <property type="entry name" value="staph_tand_hypo"/>
    <property type="match status" value="1"/>
</dbReference>
<dbReference type="AlphaFoldDB" id="A0A9W3J4H1"/>
<dbReference type="Gene3D" id="3.30.500.20">
    <property type="entry name" value="BH3703-like domains"/>
    <property type="match status" value="1"/>
</dbReference>
<dbReference type="Pfam" id="PF04634">
    <property type="entry name" value="YezG-like"/>
    <property type="match status" value="1"/>
</dbReference>
<reference evidence="1 2" key="1">
    <citation type="submission" date="2012-08" db="EMBL/GenBank/DDBJ databases">
        <authorList>
            <person name="Doggett N."/>
            <person name="Teshima H."/>
            <person name="Bruce D."/>
            <person name="Detter J.C."/>
            <person name="Johnson S.L."/>
            <person name="Han C."/>
        </authorList>
    </citation>
    <scope>NUCLEOTIDE SEQUENCE [LARGE SCALE GENOMIC DNA]</scope>
    <source>
        <strain evidence="1 2">HD-771</strain>
    </source>
</reference>
<dbReference type="SUPFAM" id="SSF160424">
    <property type="entry name" value="BH3703-like"/>
    <property type="match status" value="1"/>
</dbReference>
<dbReference type="EMBL" id="CP003752">
    <property type="protein sequence ID" value="AFQ14118.1"/>
    <property type="molecule type" value="Genomic_DNA"/>
</dbReference>
<sequence>MNDENQIGGIQLEIKLNRLYREIAETVHAMIPEEWEKFYFYAQISEAGGGTYFFYNNFRNKENYKYSVEIPFKYEVNEEEFERKEDSLYKVSKELRNVFKDNQQELWYSFTMSLEHSGEFNMHFDYTNWLDTEYSFSDQMIIWKHKYLGEVPINENDKALINKYDSEFPNNPI</sequence>
<evidence type="ECO:0000313" key="2">
    <source>
        <dbReference type="Proteomes" id="UP000005259"/>
    </source>
</evidence>
<dbReference type="KEGG" id="bti:BTG_03095"/>
<dbReference type="InterPro" id="IPR036170">
    <property type="entry name" value="YezG-like_sf"/>
</dbReference>
<proteinExistence type="predicted"/>
<evidence type="ECO:0000313" key="1">
    <source>
        <dbReference type="EMBL" id="AFQ14118.1"/>
    </source>
</evidence>
<dbReference type="InterPro" id="IPR006728">
    <property type="entry name" value="YezG-like"/>
</dbReference>
<dbReference type="Proteomes" id="UP000005259">
    <property type="component" value="Chromosome"/>
</dbReference>